<dbReference type="AlphaFoldDB" id="A0A822EFQ4"/>
<proteinExistence type="predicted"/>
<dbReference type="Proteomes" id="UP000663873">
    <property type="component" value="Unassembled WGS sequence"/>
</dbReference>
<feature type="compositionally biased region" description="Acidic residues" evidence="1">
    <location>
        <begin position="33"/>
        <end position="43"/>
    </location>
</feature>
<organism evidence="3 4">
    <name type="scientific">Rotaria socialis</name>
    <dbReference type="NCBI Taxonomy" id="392032"/>
    <lineage>
        <taxon>Eukaryota</taxon>
        <taxon>Metazoa</taxon>
        <taxon>Spiralia</taxon>
        <taxon>Gnathifera</taxon>
        <taxon>Rotifera</taxon>
        <taxon>Eurotatoria</taxon>
        <taxon>Bdelloidea</taxon>
        <taxon>Philodinida</taxon>
        <taxon>Philodinidae</taxon>
        <taxon>Rotaria</taxon>
    </lineage>
</organism>
<evidence type="ECO:0000313" key="2">
    <source>
        <dbReference type="EMBL" id="CAF4966802.1"/>
    </source>
</evidence>
<gene>
    <name evidence="3" type="ORF">QYT958_LOCUS44923</name>
    <name evidence="2" type="ORF">UJA718_LOCUS48540</name>
</gene>
<dbReference type="EMBL" id="CAJOBR010071993">
    <property type="protein sequence ID" value="CAF5102509.1"/>
    <property type="molecule type" value="Genomic_DNA"/>
</dbReference>
<dbReference type="Proteomes" id="UP000663848">
    <property type="component" value="Unassembled WGS sequence"/>
</dbReference>
<feature type="region of interest" description="Disordered" evidence="1">
    <location>
        <begin position="1"/>
        <end position="74"/>
    </location>
</feature>
<comment type="caution">
    <text evidence="3">The sequence shown here is derived from an EMBL/GenBank/DDBJ whole genome shotgun (WGS) entry which is preliminary data.</text>
</comment>
<name>A0A822EFQ4_9BILA</name>
<reference evidence="3" key="1">
    <citation type="submission" date="2021-02" db="EMBL/GenBank/DDBJ databases">
        <authorList>
            <person name="Nowell W R."/>
        </authorList>
    </citation>
    <scope>NUCLEOTIDE SEQUENCE</scope>
</reference>
<accession>A0A822EFQ4</accession>
<feature type="compositionally biased region" description="Pro residues" evidence="1">
    <location>
        <begin position="60"/>
        <end position="74"/>
    </location>
</feature>
<feature type="non-terminal residue" evidence="3">
    <location>
        <position position="74"/>
    </location>
</feature>
<sequence length="74" mass="8283">MLVSINGGFELQNEEDYVAKGSTDRRRARFAGADDDDDDDKDEDNDKKASTQYSNVRYFPKPPSEAKPPADPSK</sequence>
<evidence type="ECO:0000313" key="4">
    <source>
        <dbReference type="Proteomes" id="UP000663848"/>
    </source>
</evidence>
<dbReference type="EMBL" id="CAJOBP010097619">
    <property type="protein sequence ID" value="CAF4966802.1"/>
    <property type="molecule type" value="Genomic_DNA"/>
</dbReference>
<protein>
    <submittedName>
        <fullName evidence="3">Uncharacterized protein</fullName>
    </submittedName>
</protein>
<evidence type="ECO:0000313" key="3">
    <source>
        <dbReference type="EMBL" id="CAF5102509.1"/>
    </source>
</evidence>
<evidence type="ECO:0000313" key="5">
    <source>
        <dbReference type="Proteomes" id="UP000663873"/>
    </source>
</evidence>
<evidence type="ECO:0000256" key="1">
    <source>
        <dbReference type="SAM" id="MobiDB-lite"/>
    </source>
</evidence>
<keyword evidence="5" id="KW-1185">Reference proteome</keyword>